<keyword evidence="1" id="KW-0472">Membrane</keyword>
<dbReference type="EMBL" id="JGZQ01000005">
    <property type="protein sequence ID" value="KFI97766.1"/>
    <property type="molecule type" value="Genomic_DNA"/>
</dbReference>
<organism evidence="2 3">
    <name type="scientific">Bifidobacterium adolescentis JCM 15918</name>
    <dbReference type="NCBI Taxonomy" id="1437612"/>
    <lineage>
        <taxon>Bacteria</taxon>
        <taxon>Bacillati</taxon>
        <taxon>Actinomycetota</taxon>
        <taxon>Actinomycetes</taxon>
        <taxon>Bifidobacteriales</taxon>
        <taxon>Bifidobacteriaceae</taxon>
        <taxon>Bifidobacterium</taxon>
    </lineage>
</organism>
<reference evidence="2 3" key="1">
    <citation type="submission" date="2014-03" db="EMBL/GenBank/DDBJ databases">
        <title>Genomics of Bifidobacteria.</title>
        <authorList>
            <person name="Ventura M."/>
            <person name="Milani C."/>
            <person name="Lugli G.A."/>
        </authorList>
    </citation>
    <scope>NUCLEOTIDE SEQUENCE [LARGE SCALE GENOMIC DNA]</scope>
    <source>
        <strain evidence="3">JCM 15918</strain>
    </source>
</reference>
<sequence length="183" mass="19692">MIDIAVGAAVGVMSGVMFWVFDGLSYGLFPLLTLILPGSAALLHALFYFPATLGLLIVRKPGASAYVLLVASFVEVVLGTKYSVSLVVIALVQALAAEAVFAVFRYRRWTLGVTLLSAVAIGIVYNFYLLFFYYQAFSFFSPRGLIGTACELLSAVVFAGFGSWVLYRALAKSGVLTRFASGR</sequence>
<feature type="transmembrane region" description="Helical" evidence="1">
    <location>
        <begin position="61"/>
        <end position="78"/>
    </location>
</feature>
<accession>A0A087DQG6</accession>
<comment type="caution">
    <text evidence="2">The sequence shown here is derived from an EMBL/GenBank/DDBJ whole genome shotgun (WGS) entry which is preliminary data.</text>
</comment>
<proteinExistence type="predicted"/>
<keyword evidence="1" id="KW-0812">Transmembrane</keyword>
<feature type="transmembrane region" description="Helical" evidence="1">
    <location>
        <begin position="111"/>
        <end position="134"/>
    </location>
</feature>
<evidence type="ECO:0000256" key="1">
    <source>
        <dbReference type="SAM" id="Phobius"/>
    </source>
</evidence>
<gene>
    <name evidence="2" type="ORF">BSTER_1536</name>
</gene>
<dbReference type="InterPro" id="IPR017195">
    <property type="entry name" value="ABC_thiamin-permease_prd"/>
</dbReference>
<feature type="transmembrane region" description="Helical" evidence="1">
    <location>
        <begin position="146"/>
        <end position="167"/>
    </location>
</feature>
<feature type="transmembrane region" description="Helical" evidence="1">
    <location>
        <begin position="84"/>
        <end position="104"/>
    </location>
</feature>
<dbReference type="AlphaFoldDB" id="A0A087DQG6"/>
<protein>
    <submittedName>
        <fullName evidence="2">ABC transporter, permease protein</fullName>
    </submittedName>
</protein>
<dbReference type="Pfam" id="PF09819">
    <property type="entry name" value="ABC_cobalt"/>
    <property type="match status" value="1"/>
</dbReference>
<keyword evidence="1" id="KW-1133">Transmembrane helix</keyword>
<feature type="transmembrane region" description="Helical" evidence="1">
    <location>
        <begin position="5"/>
        <end position="21"/>
    </location>
</feature>
<dbReference type="Proteomes" id="UP000029091">
    <property type="component" value="Unassembled WGS sequence"/>
</dbReference>
<evidence type="ECO:0000313" key="2">
    <source>
        <dbReference type="EMBL" id="KFI97766.1"/>
    </source>
</evidence>
<feature type="transmembrane region" description="Helical" evidence="1">
    <location>
        <begin position="27"/>
        <end position="49"/>
    </location>
</feature>
<evidence type="ECO:0000313" key="3">
    <source>
        <dbReference type="Proteomes" id="UP000029091"/>
    </source>
</evidence>
<name>A0A087DQG6_BIFAD</name>